<dbReference type="GO" id="GO:0006355">
    <property type="term" value="P:regulation of DNA-templated transcription"/>
    <property type="evidence" value="ECO:0007669"/>
    <property type="project" value="InterPro"/>
</dbReference>
<dbReference type="Pfam" id="PF13191">
    <property type="entry name" value="AAA_16"/>
    <property type="match status" value="1"/>
</dbReference>
<dbReference type="PROSITE" id="PS00622">
    <property type="entry name" value="HTH_LUXR_1"/>
    <property type="match status" value="1"/>
</dbReference>
<accession>A0A7X5VGV0</accession>
<dbReference type="Gene3D" id="1.10.10.10">
    <property type="entry name" value="Winged helix-like DNA-binding domain superfamily/Winged helix DNA-binding domain"/>
    <property type="match status" value="1"/>
</dbReference>
<keyword evidence="1" id="KW-0547">Nucleotide-binding</keyword>
<evidence type="ECO:0000259" key="3">
    <source>
        <dbReference type="PROSITE" id="PS50043"/>
    </source>
</evidence>
<reference evidence="4 5" key="1">
    <citation type="submission" date="2020-03" db="EMBL/GenBank/DDBJ databases">
        <title>Sequencing the genomes of 1000 actinobacteria strains.</title>
        <authorList>
            <person name="Klenk H.-P."/>
        </authorList>
    </citation>
    <scope>NUCLEOTIDE SEQUENCE [LARGE SCALE GENOMIC DNA]</scope>
    <source>
        <strain evidence="4 5">DSM 45490</strain>
    </source>
</reference>
<keyword evidence="5" id="KW-1185">Reference proteome</keyword>
<dbReference type="SUPFAM" id="SSF48452">
    <property type="entry name" value="TPR-like"/>
    <property type="match status" value="1"/>
</dbReference>
<dbReference type="InterPro" id="IPR041664">
    <property type="entry name" value="AAA_16"/>
</dbReference>
<dbReference type="PRINTS" id="PR00038">
    <property type="entry name" value="HTHLUXR"/>
</dbReference>
<dbReference type="SMART" id="SM00421">
    <property type="entry name" value="HTH_LUXR"/>
    <property type="match status" value="1"/>
</dbReference>
<evidence type="ECO:0000256" key="1">
    <source>
        <dbReference type="ARBA" id="ARBA00022741"/>
    </source>
</evidence>
<dbReference type="Proteomes" id="UP000555407">
    <property type="component" value="Unassembled WGS sequence"/>
</dbReference>
<dbReference type="GO" id="GO:0005524">
    <property type="term" value="F:ATP binding"/>
    <property type="evidence" value="ECO:0007669"/>
    <property type="project" value="UniProtKB-KW"/>
</dbReference>
<gene>
    <name evidence="4" type="ORF">BJY22_006672</name>
</gene>
<evidence type="ECO:0000256" key="2">
    <source>
        <dbReference type="ARBA" id="ARBA00022840"/>
    </source>
</evidence>
<organism evidence="4 5">
    <name type="scientific">Kribbella shirazensis</name>
    <dbReference type="NCBI Taxonomy" id="1105143"/>
    <lineage>
        <taxon>Bacteria</taxon>
        <taxon>Bacillati</taxon>
        <taxon>Actinomycetota</taxon>
        <taxon>Actinomycetes</taxon>
        <taxon>Propionibacteriales</taxon>
        <taxon>Kribbellaceae</taxon>
        <taxon>Kribbella</taxon>
    </lineage>
</organism>
<dbReference type="AlphaFoldDB" id="A0A7X5VGV0"/>
<dbReference type="GO" id="GO:0004016">
    <property type="term" value="F:adenylate cyclase activity"/>
    <property type="evidence" value="ECO:0007669"/>
    <property type="project" value="TreeGrafter"/>
</dbReference>
<dbReference type="Pfam" id="PF00196">
    <property type="entry name" value="GerE"/>
    <property type="match status" value="1"/>
</dbReference>
<dbReference type="PROSITE" id="PS50043">
    <property type="entry name" value="HTH_LUXR_2"/>
    <property type="match status" value="1"/>
</dbReference>
<dbReference type="CDD" id="cd06170">
    <property type="entry name" value="LuxR_C_like"/>
    <property type="match status" value="1"/>
</dbReference>
<dbReference type="RefSeq" id="WP_167214912.1">
    <property type="nucleotide sequence ID" value="NZ_JAASRO010000001.1"/>
</dbReference>
<dbReference type="GO" id="GO:0005737">
    <property type="term" value="C:cytoplasm"/>
    <property type="evidence" value="ECO:0007669"/>
    <property type="project" value="TreeGrafter"/>
</dbReference>
<dbReference type="InterPro" id="IPR027417">
    <property type="entry name" value="P-loop_NTPase"/>
</dbReference>
<feature type="domain" description="HTH luxR-type" evidence="3">
    <location>
        <begin position="849"/>
        <end position="914"/>
    </location>
</feature>
<dbReference type="Gene3D" id="3.40.50.300">
    <property type="entry name" value="P-loop containing nucleotide triphosphate hydrolases"/>
    <property type="match status" value="1"/>
</dbReference>
<dbReference type="PANTHER" id="PTHR16305:SF35">
    <property type="entry name" value="TRANSCRIPTIONAL ACTIVATOR DOMAIN"/>
    <property type="match status" value="1"/>
</dbReference>
<dbReference type="PANTHER" id="PTHR16305">
    <property type="entry name" value="TESTICULAR SOLUBLE ADENYLYL CYCLASE"/>
    <property type="match status" value="1"/>
</dbReference>
<dbReference type="InterPro" id="IPR011990">
    <property type="entry name" value="TPR-like_helical_dom_sf"/>
</dbReference>
<evidence type="ECO:0000313" key="4">
    <source>
        <dbReference type="EMBL" id="NIK60955.1"/>
    </source>
</evidence>
<dbReference type="EMBL" id="JAASRO010000001">
    <property type="protein sequence ID" value="NIK60955.1"/>
    <property type="molecule type" value="Genomic_DNA"/>
</dbReference>
<dbReference type="InterPro" id="IPR000792">
    <property type="entry name" value="Tscrpt_reg_LuxR_C"/>
</dbReference>
<protein>
    <submittedName>
        <fullName evidence="4">DNA-binding CsgD family transcriptional regulator</fullName>
    </submittedName>
</protein>
<sequence>MDGGGLVGRWEELRLLHTFVDRAAVGGGSLVLTGDAGIGKTALLDAADEYAGSRGATVLRVVGTELEGQVGYASLNQALYPLLDRIDALSTTHRTALQVALGFGEGPPPDRLLVANAATVLLRTAASAPLLLVVDDVQWIDRASAGVLSFVARRLTGSRAGFLAASRNGDNQGYFDHAGLPGYDVRPLSDVDAAELLGLRFPDLHRSITPRILQTAQGNPLALLELPRALSPSQRAAAEPLPAVLPLGRHLQRYFVARVANLPEPTRALLLAAAVDDSGDLGVLLRAGGDRYRLEDLGAAERDHLIEIHDHRLRFRHPLIRSAVVAAMTSADRRAAHRELAAVLADEPERRAVHLGEATIEPDEDVATMLEEAAGRLLGRGDHQSAVALLTRAAELSPGADARGRRLAESAFLGAESMGDFRSAADRLEAIRRAGGDAAASLHYASAAALVMIDEDGHVDTAHRLLVAAIAGSPDARNASNPEIVNALWTLALLCFVGGRTQLWDDLYAAMARLVDVPPDLLSLTLDMFADPARTGPAALPRLDAALRSVHHEKDLDVVQNLAGAAMYADRLAELREPLWRIVLQGRDGGPARKHLVSLFDLGVDDFHRGKWDEAAEFAAEGLAVSEDRAGGFFSWYPRYHQALLAAVRGRFDTARALVDQIAGWAGPRGAGTARAFAHHALVLADLGRGDYEAAYRHATAISPAGVLASHVPHALWMAMDLVEAAVRTNRRAEAADHVRALHAADIPALSPRLAILVEASAGIAATEDDASRAHFEKALSLPTVDHWPFDVARVRLCYGERLRRVRSVNEAQVQLAAAATAFTNLGADPWTARAERELRAAGLGTGANVPRTAALTAQEAQIARLAAAGLTNKDIAARLYLSPRTVGGHLYRIFPKLGITTRAALRDALGPDD</sequence>
<name>A0A7X5VGV0_9ACTN</name>
<dbReference type="InterPro" id="IPR016032">
    <property type="entry name" value="Sig_transdc_resp-reg_C-effctor"/>
</dbReference>
<dbReference type="InterPro" id="IPR036388">
    <property type="entry name" value="WH-like_DNA-bd_sf"/>
</dbReference>
<keyword evidence="4" id="KW-0238">DNA-binding</keyword>
<dbReference type="SUPFAM" id="SSF46894">
    <property type="entry name" value="C-terminal effector domain of the bipartite response regulators"/>
    <property type="match status" value="1"/>
</dbReference>
<comment type="caution">
    <text evidence="4">The sequence shown here is derived from an EMBL/GenBank/DDBJ whole genome shotgun (WGS) entry which is preliminary data.</text>
</comment>
<proteinExistence type="predicted"/>
<dbReference type="SUPFAM" id="SSF52540">
    <property type="entry name" value="P-loop containing nucleoside triphosphate hydrolases"/>
    <property type="match status" value="1"/>
</dbReference>
<dbReference type="GO" id="GO:0003677">
    <property type="term" value="F:DNA binding"/>
    <property type="evidence" value="ECO:0007669"/>
    <property type="project" value="UniProtKB-KW"/>
</dbReference>
<keyword evidence="2" id="KW-0067">ATP-binding</keyword>
<evidence type="ECO:0000313" key="5">
    <source>
        <dbReference type="Proteomes" id="UP000555407"/>
    </source>
</evidence>